<evidence type="ECO:0000313" key="1">
    <source>
        <dbReference type="EMBL" id="EMJ5133979.1"/>
    </source>
</evidence>
<dbReference type="EMBL" id="ABMABF030000005">
    <property type="protein sequence ID" value="EMJ5133979.1"/>
    <property type="molecule type" value="Genomic_DNA"/>
</dbReference>
<comment type="caution">
    <text evidence="1">The sequence shown here is derived from an EMBL/GenBank/DDBJ whole genome shotgun (WGS) entry which is preliminary data.</text>
</comment>
<gene>
    <name evidence="1" type="ORF">RG298_001689</name>
</gene>
<proteinExistence type="predicted"/>
<sequence>MSDKSIKIRILMLWGSYELNVHGQDGDYFVINGKGHVWWLDDMANDGIQWEFVK</sequence>
<reference evidence="1" key="1">
    <citation type="submission" date="2024-02" db="EMBL/GenBank/DDBJ databases">
        <authorList>
            <consortium name="Clinical and Environmental Microbiology Branch: Whole genome sequencing antimicrobial resistance pathogens in the healthcare setting"/>
        </authorList>
    </citation>
    <scope>NUCLEOTIDE SEQUENCE</scope>
    <source>
        <strain evidence="1">2021GO-0154</strain>
    </source>
</reference>
<organism evidence="1">
    <name type="scientific">Providencia stuartii</name>
    <dbReference type="NCBI Taxonomy" id="588"/>
    <lineage>
        <taxon>Bacteria</taxon>
        <taxon>Pseudomonadati</taxon>
        <taxon>Pseudomonadota</taxon>
        <taxon>Gammaproteobacteria</taxon>
        <taxon>Enterobacterales</taxon>
        <taxon>Morganellaceae</taxon>
        <taxon>Providencia</taxon>
    </lineage>
</organism>
<accession>A0AAI9DBD3</accession>
<protein>
    <submittedName>
        <fullName evidence="1">Uncharacterized protein</fullName>
    </submittedName>
</protein>
<dbReference type="AlphaFoldDB" id="A0AAI9DBD3"/>
<name>A0AAI9DBD3_PROST</name>